<organism evidence="1 2">
    <name type="scientific">Winogradskya humida</name>
    <dbReference type="NCBI Taxonomy" id="113566"/>
    <lineage>
        <taxon>Bacteria</taxon>
        <taxon>Bacillati</taxon>
        <taxon>Actinomycetota</taxon>
        <taxon>Actinomycetes</taxon>
        <taxon>Micromonosporales</taxon>
        <taxon>Micromonosporaceae</taxon>
        <taxon>Winogradskya</taxon>
    </lineage>
</organism>
<evidence type="ECO:0000313" key="1">
    <source>
        <dbReference type="EMBL" id="GIE25329.1"/>
    </source>
</evidence>
<keyword evidence="2" id="KW-1185">Reference proteome</keyword>
<dbReference type="RefSeq" id="WP_203842281.1">
    <property type="nucleotide sequence ID" value="NZ_BAAATV010000016.1"/>
</dbReference>
<name>A0ABQ4A3L0_9ACTN</name>
<proteinExistence type="predicted"/>
<evidence type="ECO:0000313" key="2">
    <source>
        <dbReference type="Proteomes" id="UP000603200"/>
    </source>
</evidence>
<protein>
    <recommendedName>
        <fullName evidence="3">DUF416 family protein</fullName>
    </recommendedName>
</protein>
<accession>A0ABQ4A3L0</accession>
<comment type="caution">
    <text evidence="1">The sequence shown here is derived from an EMBL/GenBank/DDBJ whole genome shotgun (WGS) entry which is preliminary data.</text>
</comment>
<reference evidence="1 2" key="1">
    <citation type="submission" date="2021-01" db="EMBL/GenBank/DDBJ databases">
        <title>Whole genome shotgun sequence of Actinoplanes humidus NBRC 14915.</title>
        <authorList>
            <person name="Komaki H."/>
            <person name="Tamura T."/>
        </authorList>
    </citation>
    <scope>NUCLEOTIDE SEQUENCE [LARGE SCALE GENOMIC DNA]</scope>
    <source>
        <strain evidence="1 2">NBRC 14915</strain>
    </source>
</reference>
<gene>
    <name evidence="1" type="ORF">Ahu01nite_084310</name>
</gene>
<sequence length="186" mass="19879">MTNAAPLSGEFILSVAIATRVTSLLPIFLGRLDRPYVSDTFDPKQGVESGWCELTGMGRSEELDSLLRGRLPSVKEQIAASGRHGAAAAAAAIDVIAALLADVGDEAERCSRVVGLALRVAIEMDRASADLPADGRSWAAFELRGQAYLFDLVSEAAGEFSAEFIDEVRTEAGVESMAYRNGMRRL</sequence>
<dbReference type="EMBL" id="BOMN01000118">
    <property type="protein sequence ID" value="GIE25329.1"/>
    <property type="molecule type" value="Genomic_DNA"/>
</dbReference>
<evidence type="ECO:0008006" key="3">
    <source>
        <dbReference type="Google" id="ProtNLM"/>
    </source>
</evidence>
<dbReference type="Proteomes" id="UP000603200">
    <property type="component" value="Unassembled WGS sequence"/>
</dbReference>